<evidence type="ECO:0000256" key="4">
    <source>
        <dbReference type="ARBA" id="ARBA00022989"/>
    </source>
</evidence>
<evidence type="ECO:0000259" key="7">
    <source>
        <dbReference type="PROSITE" id="PS50156"/>
    </source>
</evidence>
<evidence type="ECO:0000313" key="8">
    <source>
        <dbReference type="EMBL" id="AUM11368.1"/>
    </source>
</evidence>
<protein>
    <recommendedName>
        <fullName evidence="7">SSD domain-containing protein</fullName>
    </recommendedName>
</protein>
<dbReference type="Gene3D" id="1.20.1640.10">
    <property type="entry name" value="Multidrug efflux transporter AcrB transmembrane domain"/>
    <property type="match status" value="2"/>
</dbReference>
<dbReference type="Pfam" id="PF03176">
    <property type="entry name" value="MMPL"/>
    <property type="match status" value="2"/>
</dbReference>
<keyword evidence="4 6" id="KW-1133">Transmembrane helix</keyword>
<feature type="transmembrane region" description="Helical" evidence="6">
    <location>
        <begin position="347"/>
        <end position="373"/>
    </location>
</feature>
<dbReference type="EMBL" id="CP022684">
    <property type="protein sequence ID" value="AUM11368.1"/>
    <property type="molecule type" value="Genomic_DNA"/>
</dbReference>
<dbReference type="OrthoDB" id="9803781at2"/>
<feature type="transmembrane region" description="Helical" evidence="6">
    <location>
        <begin position="602"/>
        <end position="621"/>
    </location>
</feature>
<evidence type="ECO:0000313" key="9">
    <source>
        <dbReference type="Proteomes" id="UP000235116"/>
    </source>
</evidence>
<evidence type="ECO:0000256" key="6">
    <source>
        <dbReference type="SAM" id="Phobius"/>
    </source>
</evidence>
<dbReference type="Proteomes" id="UP000235116">
    <property type="component" value="Chromosome"/>
</dbReference>
<feature type="transmembrane region" description="Helical" evidence="6">
    <location>
        <begin position="273"/>
        <end position="296"/>
    </location>
</feature>
<evidence type="ECO:0000256" key="3">
    <source>
        <dbReference type="ARBA" id="ARBA00022692"/>
    </source>
</evidence>
<dbReference type="InterPro" id="IPR050545">
    <property type="entry name" value="Mycobact_MmpL"/>
</dbReference>
<keyword evidence="3 6" id="KW-0812">Transmembrane</keyword>
<sequence>MHHPISHWLVQHRLPLFILSILAVAFLAFGATKLTVKSDYKIFFEADNPQLVANEMIQNRFSASDNVLLVLNPANGDIFNRENLHAIEELTEAAWQIPYSQRVDSITNFQNTAVDGDDLMVEDLVQDALSLSPQEISQRKEIALNEPLLVHRLISPTGHVSALNVQLNLPEDQTMAIPVVMEKVRSIRQEFAEKHPDLQIMITGVTPLNNAFNEMNQKDSETLIPLMLLIIVMLVGLLLRSVSGTVITVLIIIFSVVTAVSSMGWIGMPINNINFAAPIIILTLAVADCIHLLSYYMMGLRKGMDKIEALKSSLDVNAKPIFLTSLTTAIGFLSMQSSESPPFRELGVVAAIGVLFAFLFTLTVMPQLILWFTRKAPAIDTERTAQFSKLADFTLRHPKKLFFISLGTAVFCIGFIGQNELNDDNFGYFKETLEVRKAADFTEANLNGVNIIEYALESGSDQGVNSPQYLKQVDKFANWYRQQPMVTHVFTFTDVLKRLNRNMNGDDPAFYRLPESREHASQYQLLYEMSLPFGMDVNNQVDMNKSAMRITVSIKGAKAKDIIDMEARAQAWFAENAPEMTAIGASPSIMFATIGQKNIESMINGTVIATIIISMILVLALGSWKLGVLSIIPNAFPAAIMLGIWGMFVGEVNLAVAVVFGITLGIVVDDTVHFMAKYLRGYQEHGNVEQAIHYAFEHVGAALVTTTVVLSLGFGMLALSDFNVNAILGIMVSMTIIIALVFDFLFLPSMMILLSRFIHPTPKTSVTQKAATTDRVVEGQISEGQPLGAQSEAI</sequence>
<organism evidence="8 9">
    <name type="scientific">Ketobacter alkanivorans</name>
    <dbReference type="NCBI Taxonomy" id="1917421"/>
    <lineage>
        <taxon>Bacteria</taxon>
        <taxon>Pseudomonadati</taxon>
        <taxon>Pseudomonadota</taxon>
        <taxon>Gammaproteobacteria</taxon>
        <taxon>Pseudomonadales</taxon>
        <taxon>Ketobacteraceae</taxon>
        <taxon>Ketobacter</taxon>
    </lineage>
</organism>
<name>A0A2K9LG92_9GAMM</name>
<feature type="transmembrane region" description="Helical" evidence="6">
    <location>
        <begin position="654"/>
        <end position="679"/>
    </location>
</feature>
<keyword evidence="2" id="KW-1003">Cell membrane</keyword>
<dbReference type="PANTHER" id="PTHR33406">
    <property type="entry name" value="MEMBRANE PROTEIN MJ1562-RELATED"/>
    <property type="match status" value="1"/>
</dbReference>
<comment type="subcellular location">
    <subcellularLocation>
        <location evidence="1">Cell membrane</location>
        <topology evidence="1">Multi-pass membrane protein</topology>
    </subcellularLocation>
</comment>
<keyword evidence="5 6" id="KW-0472">Membrane</keyword>
<accession>A0A2K9LG92</accession>
<feature type="domain" description="SSD" evidence="7">
    <location>
        <begin position="246"/>
        <end position="371"/>
    </location>
</feature>
<gene>
    <name evidence="8" type="ORF">Kalk_02520</name>
</gene>
<proteinExistence type="predicted"/>
<dbReference type="RefSeq" id="WP_101892708.1">
    <property type="nucleotide sequence ID" value="NZ_CP022684.1"/>
</dbReference>
<feature type="transmembrane region" description="Helical" evidence="6">
    <location>
        <begin position="726"/>
        <end position="747"/>
    </location>
</feature>
<dbReference type="PANTHER" id="PTHR33406:SF12">
    <property type="entry name" value="BLR2997 PROTEIN"/>
    <property type="match status" value="1"/>
</dbReference>
<reference evidence="9" key="1">
    <citation type="submission" date="2017-08" db="EMBL/GenBank/DDBJ databases">
        <title>Direct submision.</title>
        <authorList>
            <person name="Kim S.-J."/>
            <person name="Rhee S.-K."/>
        </authorList>
    </citation>
    <scope>NUCLEOTIDE SEQUENCE [LARGE SCALE GENOMIC DNA]</scope>
    <source>
        <strain evidence="9">GI5</strain>
    </source>
</reference>
<dbReference type="KEGG" id="kak:Kalk_02520"/>
<dbReference type="SUPFAM" id="SSF82866">
    <property type="entry name" value="Multidrug efflux transporter AcrB transmembrane domain"/>
    <property type="match status" value="2"/>
</dbReference>
<feature type="domain" description="SSD" evidence="7">
    <location>
        <begin position="627"/>
        <end position="753"/>
    </location>
</feature>
<keyword evidence="9" id="KW-1185">Reference proteome</keyword>
<feature type="transmembrane region" description="Helical" evidence="6">
    <location>
        <begin position="246"/>
        <end position="267"/>
    </location>
</feature>
<dbReference type="AlphaFoldDB" id="A0A2K9LG92"/>
<evidence type="ECO:0000256" key="5">
    <source>
        <dbReference type="ARBA" id="ARBA00023136"/>
    </source>
</evidence>
<dbReference type="InterPro" id="IPR000731">
    <property type="entry name" value="SSD"/>
</dbReference>
<feature type="transmembrane region" description="Helical" evidence="6">
    <location>
        <begin position="222"/>
        <end position="239"/>
    </location>
</feature>
<dbReference type="GO" id="GO:0005886">
    <property type="term" value="C:plasma membrane"/>
    <property type="evidence" value="ECO:0007669"/>
    <property type="project" value="UniProtKB-SubCell"/>
</dbReference>
<evidence type="ECO:0000256" key="1">
    <source>
        <dbReference type="ARBA" id="ARBA00004651"/>
    </source>
</evidence>
<feature type="transmembrane region" description="Helical" evidence="6">
    <location>
        <begin position="699"/>
        <end position="720"/>
    </location>
</feature>
<feature type="transmembrane region" description="Helical" evidence="6">
    <location>
        <begin position="316"/>
        <end position="335"/>
    </location>
</feature>
<dbReference type="InterPro" id="IPR004869">
    <property type="entry name" value="MMPL_dom"/>
</dbReference>
<feature type="transmembrane region" description="Helical" evidence="6">
    <location>
        <begin position="628"/>
        <end position="648"/>
    </location>
</feature>
<evidence type="ECO:0000256" key="2">
    <source>
        <dbReference type="ARBA" id="ARBA00022475"/>
    </source>
</evidence>
<dbReference type="PROSITE" id="PS50156">
    <property type="entry name" value="SSD"/>
    <property type="match status" value="2"/>
</dbReference>
<feature type="transmembrane region" description="Helical" evidence="6">
    <location>
        <begin position="401"/>
        <end position="417"/>
    </location>
</feature>